<dbReference type="InterPro" id="IPR029071">
    <property type="entry name" value="Ubiquitin-like_domsf"/>
</dbReference>
<dbReference type="InterPro" id="IPR011993">
    <property type="entry name" value="PH-like_dom_sf"/>
</dbReference>
<dbReference type="Proteomes" id="UP000070444">
    <property type="component" value="Unassembled WGS sequence"/>
</dbReference>
<proteinExistence type="predicted"/>
<name>A0A137PG46_CONC2</name>
<dbReference type="InterPro" id="IPR001849">
    <property type="entry name" value="PH_domain"/>
</dbReference>
<organism evidence="3 4">
    <name type="scientific">Conidiobolus coronatus (strain ATCC 28846 / CBS 209.66 / NRRL 28638)</name>
    <name type="common">Delacroixia coronata</name>
    <dbReference type="NCBI Taxonomy" id="796925"/>
    <lineage>
        <taxon>Eukaryota</taxon>
        <taxon>Fungi</taxon>
        <taxon>Fungi incertae sedis</taxon>
        <taxon>Zoopagomycota</taxon>
        <taxon>Entomophthoromycotina</taxon>
        <taxon>Entomophthoromycetes</taxon>
        <taxon>Entomophthorales</taxon>
        <taxon>Ancylistaceae</taxon>
        <taxon>Conidiobolus</taxon>
    </lineage>
</organism>
<dbReference type="Gene3D" id="2.30.29.30">
    <property type="entry name" value="Pleckstrin-homology domain (PH domain)/Phosphotyrosine-binding domain (PTB)"/>
    <property type="match status" value="1"/>
</dbReference>
<protein>
    <recommendedName>
        <fullName evidence="2">PH domain-containing protein</fullName>
    </recommendedName>
</protein>
<keyword evidence="4" id="KW-1185">Reference proteome</keyword>
<dbReference type="AlphaFoldDB" id="A0A137PG46"/>
<dbReference type="PANTHER" id="PTHR38700">
    <property type="entry name" value="YALI0E22418P"/>
    <property type="match status" value="1"/>
</dbReference>
<sequence length="574" mass="65551">MAISTELQVLTETDFSEFDDLIKQFENFGKGEEFKIKEVKPKELTPEELEEIERKRIIGEKLKTYPIKKIQHKIYIEYKCEHREVQLTSLTTPLLLIESFIHKRFIPPDKTWTLFEVNSGFKCERYVRDWEPITSILENWEPENDNMLVLKRYHARLTDMINLIPSDPPVLSSSAYLEIKPGKWEKRYLFLKRQNIYISKNKSPSGATILCNLSTFDAYTLTTKRKNPPYSFCIALKSQDSILIFEKPERDYVNYLSFENKIILKNWLYAIYYSRNISIWEDRPDDECLFVPPKYYVDSDDITTLEFDQGQFSELDPTVPFKARIKAQKEATSKLRFVKQLFGAGEKKLEINTKPDSEVFKKGSLLDATHSPSSGDSSDSKSTESDSIFASGSLLSRSSSTKVKPVKINEVTNGPLVDASTPTPFLNGSLLDNATQLQESKQTPQRRNGPLIDASAPKHFLEGSLLDSNNSIKRDKHRTLPHNHMINIQANINAQINPMTNSPLQSSNLQKNVSQRQKYRSMLPTNVVPHVNLNTPDAATAPQAPIAKSPPLSLTNNIKTAKYKSMLPAHRASH</sequence>
<gene>
    <name evidence="3" type="ORF">CONCODRAFT_67893</name>
</gene>
<evidence type="ECO:0000256" key="1">
    <source>
        <dbReference type="SAM" id="MobiDB-lite"/>
    </source>
</evidence>
<dbReference type="SUPFAM" id="SSF50729">
    <property type="entry name" value="PH domain-like"/>
    <property type="match status" value="1"/>
</dbReference>
<dbReference type="STRING" id="796925.A0A137PG46"/>
<accession>A0A137PG46</accession>
<reference evidence="3 4" key="1">
    <citation type="journal article" date="2015" name="Genome Biol. Evol.">
        <title>Phylogenomic analyses indicate that early fungi evolved digesting cell walls of algal ancestors of land plants.</title>
        <authorList>
            <person name="Chang Y."/>
            <person name="Wang S."/>
            <person name="Sekimoto S."/>
            <person name="Aerts A.L."/>
            <person name="Choi C."/>
            <person name="Clum A."/>
            <person name="LaButti K.M."/>
            <person name="Lindquist E.A."/>
            <person name="Yee Ngan C."/>
            <person name="Ohm R.A."/>
            <person name="Salamov A.A."/>
            <person name="Grigoriev I.V."/>
            <person name="Spatafora J.W."/>
            <person name="Berbee M.L."/>
        </authorList>
    </citation>
    <scope>NUCLEOTIDE SEQUENCE [LARGE SCALE GENOMIC DNA]</scope>
    <source>
        <strain evidence="3 4">NRRL 28638</strain>
    </source>
</reference>
<dbReference type="PANTHER" id="PTHR38700:SF1">
    <property type="entry name" value="PH DOMAIN-CONTAINING PROTEIN"/>
    <property type="match status" value="1"/>
</dbReference>
<dbReference type="Gene3D" id="3.10.20.90">
    <property type="entry name" value="Phosphatidylinositol 3-kinase Catalytic Subunit, Chain A, domain 1"/>
    <property type="match status" value="1"/>
</dbReference>
<evidence type="ECO:0000259" key="2">
    <source>
        <dbReference type="PROSITE" id="PS50003"/>
    </source>
</evidence>
<evidence type="ECO:0000313" key="4">
    <source>
        <dbReference type="Proteomes" id="UP000070444"/>
    </source>
</evidence>
<dbReference type="EMBL" id="KQ964429">
    <property type="protein sequence ID" value="KXN73976.1"/>
    <property type="molecule type" value="Genomic_DNA"/>
</dbReference>
<dbReference type="PROSITE" id="PS50003">
    <property type="entry name" value="PH_DOMAIN"/>
    <property type="match status" value="1"/>
</dbReference>
<feature type="region of interest" description="Disordered" evidence="1">
    <location>
        <begin position="363"/>
        <end position="386"/>
    </location>
</feature>
<dbReference type="OrthoDB" id="43122at2759"/>
<feature type="domain" description="PH" evidence="2">
    <location>
        <begin position="170"/>
        <end position="276"/>
    </location>
</feature>
<dbReference type="SUPFAM" id="SSF54236">
    <property type="entry name" value="Ubiquitin-like"/>
    <property type="match status" value="1"/>
</dbReference>
<evidence type="ECO:0000313" key="3">
    <source>
        <dbReference type="EMBL" id="KXN73976.1"/>
    </source>
</evidence>